<dbReference type="GO" id="GO:0005886">
    <property type="term" value="C:plasma membrane"/>
    <property type="evidence" value="ECO:0007669"/>
    <property type="project" value="UniProtKB-SubCell"/>
</dbReference>
<evidence type="ECO:0000256" key="7">
    <source>
        <dbReference type="ARBA" id="ARBA00023136"/>
    </source>
</evidence>
<keyword evidence="14" id="KW-0969">Cilium</keyword>
<reference evidence="15" key="1">
    <citation type="submission" date="2019-06" db="EMBL/GenBank/DDBJ databases">
        <title>The complete genome of Emcibacter congregatus ZYLT.</title>
        <authorList>
            <person name="Zhao Z."/>
        </authorList>
    </citation>
    <scope>NUCLEOTIDE SEQUENCE [LARGE SCALE GENOMIC DNA]</scope>
    <source>
        <strain evidence="15">MCCC 1A06723</strain>
    </source>
</reference>
<dbReference type="PANTHER" id="PTHR30046:SF0">
    <property type="entry name" value="FLAGELLAR M-RING PROTEIN"/>
    <property type="match status" value="1"/>
</dbReference>
<accession>A0A501PQR6</accession>
<proteinExistence type="inferred from homology"/>
<evidence type="ECO:0000256" key="1">
    <source>
        <dbReference type="ARBA" id="ARBA00004117"/>
    </source>
</evidence>
<evidence type="ECO:0000256" key="9">
    <source>
        <dbReference type="PIRNR" id="PIRNR004862"/>
    </source>
</evidence>
<dbReference type="Gene3D" id="3.30.300.30">
    <property type="match status" value="1"/>
</dbReference>
<dbReference type="InterPro" id="IPR043427">
    <property type="entry name" value="YscJ/FliF"/>
</dbReference>
<dbReference type="Proteomes" id="UP000319148">
    <property type="component" value="Unassembled WGS sequence"/>
</dbReference>
<dbReference type="InterPro" id="IPR000067">
    <property type="entry name" value="FlgMring_FliF"/>
</dbReference>
<evidence type="ECO:0000256" key="5">
    <source>
        <dbReference type="ARBA" id="ARBA00022692"/>
    </source>
</evidence>
<comment type="caution">
    <text evidence="14">The sequence shown here is derived from an EMBL/GenBank/DDBJ whole genome shotgun (WGS) entry which is preliminary data.</text>
</comment>
<comment type="subcellular location">
    <subcellularLocation>
        <location evidence="1 9">Bacterial flagellum basal body</location>
    </subcellularLocation>
    <subcellularLocation>
        <location evidence="2">Cell membrane</location>
        <topology evidence="2">Multi-pass membrane protein</topology>
    </subcellularLocation>
</comment>
<dbReference type="PANTHER" id="PTHR30046">
    <property type="entry name" value="FLAGELLAR M-RING PROTEIN"/>
    <property type="match status" value="1"/>
</dbReference>
<dbReference type="InterPro" id="IPR045851">
    <property type="entry name" value="AMP-bd_C_sf"/>
</dbReference>
<comment type="similarity">
    <text evidence="3 9">Belongs to the FliF family.</text>
</comment>
<keyword evidence="14" id="KW-0966">Cell projection</keyword>
<feature type="compositionally biased region" description="Polar residues" evidence="10">
    <location>
        <begin position="283"/>
        <end position="296"/>
    </location>
</feature>
<feature type="domain" description="Flagellar M-ring N-terminal" evidence="12">
    <location>
        <begin position="39"/>
        <end position="213"/>
    </location>
</feature>
<comment type="function">
    <text evidence="9">The M ring may be actively involved in energy transduction.</text>
</comment>
<dbReference type="GO" id="GO:0003774">
    <property type="term" value="F:cytoskeletal motor activity"/>
    <property type="evidence" value="ECO:0007669"/>
    <property type="project" value="InterPro"/>
</dbReference>
<evidence type="ECO:0000256" key="10">
    <source>
        <dbReference type="SAM" id="MobiDB-lite"/>
    </source>
</evidence>
<protein>
    <recommendedName>
        <fullName evidence="9">Flagellar M-ring protein</fullName>
    </recommendedName>
</protein>
<evidence type="ECO:0000256" key="8">
    <source>
        <dbReference type="ARBA" id="ARBA00023143"/>
    </source>
</evidence>
<dbReference type="PIRSF" id="PIRSF004862">
    <property type="entry name" value="FliF"/>
    <property type="match status" value="1"/>
</dbReference>
<gene>
    <name evidence="14" type="primary">fliF</name>
    <name evidence="14" type="ORF">FIV46_07425</name>
</gene>
<evidence type="ECO:0000256" key="6">
    <source>
        <dbReference type="ARBA" id="ARBA00022989"/>
    </source>
</evidence>
<feature type="region of interest" description="Disordered" evidence="10">
    <location>
        <begin position="280"/>
        <end position="335"/>
    </location>
</feature>
<feature type="compositionally biased region" description="Polar residues" evidence="10">
    <location>
        <begin position="324"/>
        <end position="335"/>
    </location>
</feature>
<dbReference type="Pfam" id="PF01514">
    <property type="entry name" value="YscJ_FliF"/>
    <property type="match status" value="1"/>
</dbReference>
<keyword evidence="6 11" id="KW-1133">Transmembrane helix</keyword>
<evidence type="ECO:0000256" key="11">
    <source>
        <dbReference type="SAM" id="Phobius"/>
    </source>
</evidence>
<evidence type="ECO:0000256" key="4">
    <source>
        <dbReference type="ARBA" id="ARBA00022475"/>
    </source>
</evidence>
<evidence type="ECO:0000256" key="3">
    <source>
        <dbReference type="ARBA" id="ARBA00007971"/>
    </source>
</evidence>
<dbReference type="OrthoDB" id="9807026at2"/>
<keyword evidence="5 11" id="KW-0812">Transmembrane</keyword>
<feature type="transmembrane region" description="Helical" evidence="11">
    <location>
        <begin position="15"/>
        <end position="34"/>
    </location>
</feature>
<keyword evidence="4" id="KW-1003">Cell membrane</keyword>
<keyword evidence="8 9" id="KW-0975">Bacterial flagellum</keyword>
<dbReference type="Pfam" id="PF08345">
    <property type="entry name" value="YscJ_FliF_C"/>
    <property type="match status" value="1"/>
</dbReference>
<evidence type="ECO:0000313" key="14">
    <source>
        <dbReference type="EMBL" id="TPD62021.1"/>
    </source>
</evidence>
<dbReference type="GO" id="GO:0071973">
    <property type="term" value="P:bacterial-type flagellum-dependent cell motility"/>
    <property type="evidence" value="ECO:0007669"/>
    <property type="project" value="InterPro"/>
</dbReference>
<dbReference type="InterPro" id="IPR006182">
    <property type="entry name" value="FliF_N_dom"/>
</dbReference>
<organism evidence="14 15">
    <name type="scientific">Emcibacter nanhaiensis</name>
    <dbReference type="NCBI Taxonomy" id="1505037"/>
    <lineage>
        <taxon>Bacteria</taxon>
        <taxon>Pseudomonadati</taxon>
        <taxon>Pseudomonadota</taxon>
        <taxon>Alphaproteobacteria</taxon>
        <taxon>Emcibacterales</taxon>
        <taxon>Emcibacteraceae</taxon>
        <taxon>Emcibacter</taxon>
    </lineage>
</organism>
<dbReference type="PRINTS" id="PR01009">
    <property type="entry name" value="FLGMRINGFLIF"/>
</dbReference>
<feature type="domain" description="Flagellar M-ring C-terminal" evidence="13">
    <location>
        <begin position="247"/>
        <end position="414"/>
    </location>
</feature>
<name>A0A501PQR6_9PROT</name>
<sequence length="578" mass="62288">MVNSLSVFFRTLGPARLAAMGTVAAIIIGFFIYLTMRLSTPTMGLLYSGLDLGDANNIVQQLESQAIPYQIAGDGGTILVPEDQVHRLRMMVAGQGLNSGGSVGYDIFDRQDSLGTTSFVQNINHLRALEGELARTIQSMEKVNSARVHLVMPERRLFSNESREATASIFIKTGSDRLSRTQVAAVQNLVAAAVPDLSPERISIVDQKGSLLARGNSEDAASVLASSLEEKKVSTESRLRRQIEELLEKTVGLGKVRAEVNAELDLNRITSNSEIYDPDGQVVLSSQTRESTSTDLENADEAEVSVANNLPDQDAANAGEPAIKNQSSGSTTEETVNYKVSKTIRTQIHEAGTIKRISVAVLVDGTYAEQGEGEPAIYQPRSPEELAQLENLVKSAIGYDEERGDNVSIVNMQFAEVDYGESLPEEGLFSFGKGDILWLIELGVLLIGFLAVTFFGLRPLIKYITAEGEGGPLRYVLEGGEQAQLPPGQAPEQAALAPPQPEGKVVQTGEGKSVVIPVDETGKKLTAREVAQKQGIESAIDIAAVEGKIEATAIKKVGELVEKYPEESTAVVRNWLYG</sequence>
<dbReference type="NCBIfam" id="TIGR00206">
    <property type="entry name" value="fliF"/>
    <property type="match status" value="1"/>
</dbReference>
<keyword evidence="14" id="KW-0282">Flagellum</keyword>
<dbReference type="GO" id="GO:0009431">
    <property type="term" value="C:bacterial-type flagellum basal body, MS ring"/>
    <property type="evidence" value="ECO:0007669"/>
    <property type="project" value="InterPro"/>
</dbReference>
<evidence type="ECO:0000259" key="12">
    <source>
        <dbReference type="Pfam" id="PF01514"/>
    </source>
</evidence>
<keyword evidence="7 11" id="KW-0472">Membrane</keyword>
<dbReference type="EMBL" id="VFIY01000005">
    <property type="protein sequence ID" value="TPD62021.1"/>
    <property type="molecule type" value="Genomic_DNA"/>
</dbReference>
<evidence type="ECO:0000313" key="15">
    <source>
        <dbReference type="Proteomes" id="UP000319148"/>
    </source>
</evidence>
<keyword evidence="15" id="KW-1185">Reference proteome</keyword>
<evidence type="ECO:0000256" key="2">
    <source>
        <dbReference type="ARBA" id="ARBA00004651"/>
    </source>
</evidence>
<dbReference type="AlphaFoldDB" id="A0A501PQR6"/>
<feature type="transmembrane region" description="Helical" evidence="11">
    <location>
        <begin position="436"/>
        <end position="457"/>
    </location>
</feature>
<evidence type="ECO:0000259" key="13">
    <source>
        <dbReference type="Pfam" id="PF08345"/>
    </source>
</evidence>
<dbReference type="InterPro" id="IPR013556">
    <property type="entry name" value="Flag_M-ring_C"/>
</dbReference>